<feature type="transmembrane region" description="Helical" evidence="6">
    <location>
        <begin position="295"/>
        <end position="311"/>
    </location>
</feature>
<accession>A0A1I3BP22</accession>
<dbReference type="Pfam" id="PF01699">
    <property type="entry name" value="Na_Ca_ex"/>
    <property type="match status" value="2"/>
</dbReference>
<keyword evidence="2 6" id="KW-0812">Transmembrane</keyword>
<name>A0A1I3BP22_9EURY</name>
<dbReference type="InterPro" id="IPR004481">
    <property type="entry name" value="K/Na/Ca-exchanger"/>
</dbReference>
<evidence type="ECO:0000256" key="5">
    <source>
        <dbReference type="SAM" id="MobiDB-lite"/>
    </source>
</evidence>
<dbReference type="GO" id="GO:0005886">
    <property type="term" value="C:plasma membrane"/>
    <property type="evidence" value="ECO:0007669"/>
    <property type="project" value="TreeGrafter"/>
</dbReference>
<evidence type="ECO:0000313" key="9">
    <source>
        <dbReference type="Proteomes" id="UP000323537"/>
    </source>
</evidence>
<keyword evidence="4 6" id="KW-0472">Membrane</keyword>
<dbReference type="Gene3D" id="1.20.1420.30">
    <property type="entry name" value="NCX, central ion-binding region"/>
    <property type="match status" value="2"/>
</dbReference>
<dbReference type="GO" id="GO:0005262">
    <property type="term" value="F:calcium channel activity"/>
    <property type="evidence" value="ECO:0007669"/>
    <property type="project" value="TreeGrafter"/>
</dbReference>
<evidence type="ECO:0000313" key="8">
    <source>
        <dbReference type="EMBL" id="SFH64007.1"/>
    </source>
</evidence>
<feature type="region of interest" description="Disordered" evidence="5">
    <location>
        <begin position="164"/>
        <end position="190"/>
    </location>
</feature>
<feature type="transmembrane region" description="Helical" evidence="6">
    <location>
        <begin position="262"/>
        <end position="283"/>
    </location>
</feature>
<feature type="domain" description="Sodium/calcium exchanger membrane region" evidence="7">
    <location>
        <begin position="10"/>
        <end position="149"/>
    </location>
</feature>
<dbReference type="AlphaFoldDB" id="A0A1I3BP22"/>
<feature type="transmembrane region" description="Helical" evidence="6">
    <location>
        <begin position="230"/>
        <end position="250"/>
    </location>
</feature>
<reference evidence="8 9" key="1">
    <citation type="submission" date="2016-10" db="EMBL/GenBank/DDBJ databases">
        <authorList>
            <person name="Varghese N."/>
            <person name="Submissions S."/>
        </authorList>
    </citation>
    <scope>NUCLEOTIDE SEQUENCE [LARGE SCALE GENOMIC DNA]</scope>
    <source>
        <strain evidence="8 9">CGMCC 1.6377</strain>
    </source>
</reference>
<dbReference type="PANTHER" id="PTHR10846:SF8">
    <property type="entry name" value="INNER MEMBRANE PROTEIN YRBG"/>
    <property type="match status" value="1"/>
</dbReference>
<evidence type="ECO:0000259" key="7">
    <source>
        <dbReference type="Pfam" id="PF01699"/>
    </source>
</evidence>
<organism evidence="8 9">
    <name type="scientific">Halorubrum aquaticum</name>
    <dbReference type="NCBI Taxonomy" id="387340"/>
    <lineage>
        <taxon>Archaea</taxon>
        <taxon>Methanobacteriati</taxon>
        <taxon>Methanobacteriota</taxon>
        <taxon>Stenosarchaea group</taxon>
        <taxon>Halobacteria</taxon>
        <taxon>Halobacteriales</taxon>
        <taxon>Haloferacaceae</taxon>
        <taxon>Halorubrum</taxon>
    </lineage>
</organism>
<sequence length="341" mass="35036">MLLGGLGLQFAVVIGTVLGLWVGAQTLVDAVVRLARRVGVGELTIGLTVVAMGTSTPELIVTTDAALAGLGDIAVGNVIGSNAYNLAFILGAVSLLRVIPVERSLVHRDGIALVLSTLVGFAALLDGTVTALEGVLLAGLFVAYTGYLIRDERRDASIETVYEGLRPTGGGSTGRTSDEETSGDGARSEGSARGRDVILFAVGLGLVLVSGHYMVEASSTIARSAGVSDWVIGGTIVAAGTSTPELAVSLVSMRRGHVGMSVGNVVGSNVFNVLGILGVAAAIRPLTVGGAAMETLLWLTVLTLFMVAALWSGRRLSRPEGALFLLSEVARWVLGLLRIFG</sequence>
<feature type="transmembrane region" description="Helical" evidence="6">
    <location>
        <begin position="105"/>
        <end position="125"/>
    </location>
</feature>
<dbReference type="InterPro" id="IPR004837">
    <property type="entry name" value="NaCa_Exmemb"/>
</dbReference>
<evidence type="ECO:0000256" key="6">
    <source>
        <dbReference type="SAM" id="Phobius"/>
    </source>
</evidence>
<feature type="transmembrane region" description="Helical" evidence="6">
    <location>
        <begin position="73"/>
        <end position="93"/>
    </location>
</feature>
<keyword evidence="3 6" id="KW-1133">Transmembrane helix</keyword>
<dbReference type="GO" id="GO:0008273">
    <property type="term" value="F:calcium, potassium:sodium antiporter activity"/>
    <property type="evidence" value="ECO:0007669"/>
    <property type="project" value="TreeGrafter"/>
</dbReference>
<feature type="transmembrane region" description="Helical" evidence="6">
    <location>
        <begin position="40"/>
        <end position="61"/>
    </location>
</feature>
<keyword evidence="9" id="KW-1185">Reference proteome</keyword>
<comment type="subcellular location">
    <subcellularLocation>
        <location evidence="1">Membrane</location>
        <topology evidence="1">Multi-pass membrane protein</topology>
    </subcellularLocation>
</comment>
<dbReference type="InterPro" id="IPR044880">
    <property type="entry name" value="NCX_ion-bd_dom_sf"/>
</dbReference>
<evidence type="ECO:0000256" key="1">
    <source>
        <dbReference type="ARBA" id="ARBA00004141"/>
    </source>
</evidence>
<gene>
    <name evidence="8" type="ORF">SAMN04488066_11432</name>
</gene>
<dbReference type="NCBIfam" id="TIGR00367">
    <property type="entry name" value="calcium/sodium antiporter"/>
    <property type="match status" value="1"/>
</dbReference>
<feature type="transmembrane region" description="Helical" evidence="6">
    <location>
        <begin position="197"/>
        <end position="215"/>
    </location>
</feature>
<evidence type="ECO:0000256" key="3">
    <source>
        <dbReference type="ARBA" id="ARBA00022989"/>
    </source>
</evidence>
<feature type="domain" description="Sodium/calcium exchanger membrane region" evidence="7">
    <location>
        <begin position="197"/>
        <end position="326"/>
    </location>
</feature>
<proteinExistence type="predicted"/>
<dbReference type="EMBL" id="FOPZ01000014">
    <property type="protein sequence ID" value="SFH64007.1"/>
    <property type="molecule type" value="Genomic_DNA"/>
</dbReference>
<dbReference type="Proteomes" id="UP000323537">
    <property type="component" value="Unassembled WGS sequence"/>
</dbReference>
<feature type="transmembrane region" description="Helical" evidence="6">
    <location>
        <begin position="131"/>
        <end position="149"/>
    </location>
</feature>
<feature type="transmembrane region" description="Helical" evidence="6">
    <location>
        <begin position="6"/>
        <end position="28"/>
    </location>
</feature>
<evidence type="ECO:0000256" key="2">
    <source>
        <dbReference type="ARBA" id="ARBA00022692"/>
    </source>
</evidence>
<dbReference type="RefSeq" id="WP_149784923.1">
    <property type="nucleotide sequence ID" value="NZ_BAAADP010000005.1"/>
</dbReference>
<dbReference type="GO" id="GO:0006874">
    <property type="term" value="P:intracellular calcium ion homeostasis"/>
    <property type="evidence" value="ECO:0007669"/>
    <property type="project" value="TreeGrafter"/>
</dbReference>
<protein>
    <submittedName>
        <fullName evidence="8">Cation:H+ antiporter</fullName>
    </submittedName>
</protein>
<dbReference type="PANTHER" id="PTHR10846">
    <property type="entry name" value="SODIUM/POTASSIUM/CALCIUM EXCHANGER"/>
    <property type="match status" value="1"/>
</dbReference>
<dbReference type="OrthoDB" id="142185at2157"/>
<evidence type="ECO:0000256" key="4">
    <source>
        <dbReference type="ARBA" id="ARBA00023136"/>
    </source>
</evidence>